<dbReference type="Proteomes" id="UP000663970">
    <property type="component" value="Unassembled WGS sequence"/>
</dbReference>
<accession>A0ABS3DYG6</accession>
<evidence type="ECO:0000313" key="2">
    <source>
        <dbReference type="Proteomes" id="UP000663970"/>
    </source>
</evidence>
<evidence type="ECO:0000313" key="1">
    <source>
        <dbReference type="EMBL" id="MBN8236361.1"/>
    </source>
</evidence>
<name>A0ABS3DYG6_9BACI</name>
<proteinExistence type="predicted"/>
<reference evidence="1 2" key="1">
    <citation type="submission" date="2020-12" db="EMBL/GenBank/DDBJ databases">
        <title>Oil enriched cultivation method for isolating marine PHA-producing bacteria.</title>
        <authorList>
            <person name="Zheng W."/>
            <person name="Yu S."/>
            <person name="Huang Y."/>
        </authorList>
    </citation>
    <scope>NUCLEOTIDE SEQUENCE [LARGE SCALE GENOMIC DNA]</scope>
    <source>
        <strain evidence="1 2">SY-2-6</strain>
    </source>
</reference>
<gene>
    <name evidence="1" type="ORF">JF544_13925</name>
</gene>
<comment type="caution">
    <text evidence="1">The sequence shown here is derived from an EMBL/GenBank/DDBJ whole genome shotgun (WGS) entry which is preliminary data.</text>
</comment>
<protein>
    <submittedName>
        <fullName evidence="1">Uncharacterized protein</fullName>
    </submittedName>
</protein>
<keyword evidence="2" id="KW-1185">Reference proteome</keyword>
<dbReference type="RefSeq" id="WP_206934742.1">
    <property type="nucleotide sequence ID" value="NZ_JAEKJY010000004.1"/>
</dbReference>
<dbReference type="EMBL" id="JAEKJY010000004">
    <property type="protein sequence ID" value="MBN8236361.1"/>
    <property type="molecule type" value="Genomic_DNA"/>
</dbReference>
<sequence>MENEPDCPSGGSYTDYGRLSIFFVDDKMDGERAKLKSIDRSKTIMEGAGFQSIET</sequence>
<organism evidence="1 2">
    <name type="scientific">Halobacillus kuroshimensis</name>
    <dbReference type="NCBI Taxonomy" id="302481"/>
    <lineage>
        <taxon>Bacteria</taxon>
        <taxon>Bacillati</taxon>
        <taxon>Bacillota</taxon>
        <taxon>Bacilli</taxon>
        <taxon>Bacillales</taxon>
        <taxon>Bacillaceae</taxon>
        <taxon>Halobacillus</taxon>
    </lineage>
</organism>